<keyword evidence="7" id="KW-1185">Reference proteome</keyword>
<protein>
    <submittedName>
        <fullName evidence="6">2-dehydro-3-deoxy-6-phosphogalactonate aldolase</fullName>
    </submittedName>
</protein>
<evidence type="ECO:0000256" key="4">
    <source>
        <dbReference type="ARBA" id="ARBA00023239"/>
    </source>
</evidence>
<evidence type="ECO:0000256" key="2">
    <source>
        <dbReference type="ARBA" id="ARBA00006906"/>
    </source>
</evidence>
<name>A0ABX7QVH8_9GAMM</name>
<evidence type="ECO:0000256" key="1">
    <source>
        <dbReference type="ARBA" id="ARBA00004761"/>
    </source>
</evidence>
<accession>A0ABX7QVH8</accession>
<dbReference type="EMBL" id="CP071503">
    <property type="protein sequence ID" value="QSX35508.1"/>
    <property type="molecule type" value="Genomic_DNA"/>
</dbReference>
<proteinExistence type="inferred from homology"/>
<dbReference type="CDD" id="cd00452">
    <property type="entry name" value="KDPG_aldolase"/>
    <property type="match status" value="1"/>
</dbReference>
<evidence type="ECO:0000256" key="5">
    <source>
        <dbReference type="ARBA" id="ARBA00023277"/>
    </source>
</evidence>
<comment type="subunit">
    <text evidence="3">Homotrimer.</text>
</comment>
<comment type="similarity">
    <text evidence="2">Belongs to the KHG/KDPG aldolase family.</text>
</comment>
<dbReference type="Pfam" id="PF01081">
    <property type="entry name" value="Aldolase"/>
    <property type="match status" value="1"/>
</dbReference>
<keyword evidence="4" id="KW-0456">Lyase</keyword>
<evidence type="ECO:0000313" key="6">
    <source>
        <dbReference type="EMBL" id="QSX35508.1"/>
    </source>
</evidence>
<comment type="pathway">
    <text evidence="1">Carbohydrate acid metabolism.</text>
</comment>
<evidence type="ECO:0000256" key="3">
    <source>
        <dbReference type="ARBA" id="ARBA00011233"/>
    </source>
</evidence>
<dbReference type="NCBIfam" id="NF006600">
    <property type="entry name" value="PRK09140.1"/>
    <property type="match status" value="1"/>
</dbReference>
<organism evidence="6 7">
    <name type="scientific">Shewanella avicenniae</name>
    <dbReference type="NCBI Taxonomy" id="2814294"/>
    <lineage>
        <taxon>Bacteria</taxon>
        <taxon>Pseudomonadati</taxon>
        <taxon>Pseudomonadota</taxon>
        <taxon>Gammaproteobacteria</taxon>
        <taxon>Alteromonadales</taxon>
        <taxon>Shewanellaceae</taxon>
        <taxon>Shewanella</taxon>
    </lineage>
</organism>
<reference evidence="6 7" key="1">
    <citation type="submission" date="2021-03" db="EMBL/GenBank/DDBJ databases">
        <title>Novel species identification of genus Shewanella.</title>
        <authorList>
            <person name="Liu G."/>
            <person name="Zhang Q."/>
        </authorList>
    </citation>
    <scope>NUCLEOTIDE SEQUENCE [LARGE SCALE GENOMIC DNA]</scope>
    <source>
        <strain evidence="6 7">FJAT-51800</strain>
    </source>
</reference>
<gene>
    <name evidence="6" type="ORF">JYB87_12945</name>
</gene>
<dbReference type="InterPro" id="IPR013785">
    <property type="entry name" value="Aldolase_TIM"/>
</dbReference>
<evidence type="ECO:0000313" key="7">
    <source>
        <dbReference type="Proteomes" id="UP000662770"/>
    </source>
</evidence>
<dbReference type="PANTHER" id="PTHR30246">
    <property type="entry name" value="2-KETO-3-DEOXY-6-PHOSPHOGLUCONATE ALDOLASE"/>
    <property type="match status" value="1"/>
</dbReference>
<dbReference type="InterPro" id="IPR000887">
    <property type="entry name" value="Aldlse_KDPG_KHG"/>
</dbReference>
<sequence>MTTPLIAILRGVTNEEVVEVTGALIEEGFTMIEVPLNSPNAVESIRRIVEAYGDKALIGAGTVLTVEQAEAVAAVGGKLIVSPNMNPAVIKRTKELDMISAPGVATPTELFAAIEAGADAAKAFPADAIPPSTIKAWTSVAPKGYPILAVGGIHAGNMADYLSAGAVGFGIGSNLYKPGKTVAEVRAVAKEMIQTISAL</sequence>
<keyword evidence="5" id="KW-0119">Carbohydrate metabolism</keyword>
<dbReference type="SUPFAM" id="SSF51569">
    <property type="entry name" value="Aldolase"/>
    <property type="match status" value="1"/>
</dbReference>
<dbReference type="Gene3D" id="3.20.20.70">
    <property type="entry name" value="Aldolase class I"/>
    <property type="match status" value="1"/>
</dbReference>
<dbReference type="Proteomes" id="UP000662770">
    <property type="component" value="Chromosome"/>
</dbReference>
<dbReference type="PANTHER" id="PTHR30246:SF1">
    <property type="entry name" value="2-DEHYDRO-3-DEOXY-6-PHOSPHOGALACTONATE ALDOLASE-RELATED"/>
    <property type="match status" value="1"/>
</dbReference>